<protein>
    <submittedName>
        <fullName evidence="1">13442_t:CDS:1</fullName>
    </submittedName>
</protein>
<reference evidence="1" key="1">
    <citation type="submission" date="2021-06" db="EMBL/GenBank/DDBJ databases">
        <authorList>
            <person name="Kallberg Y."/>
            <person name="Tangrot J."/>
            <person name="Rosling A."/>
        </authorList>
    </citation>
    <scope>NUCLEOTIDE SEQUENCE</scope>
    <source>
        <strain evidence="1">UK204</strain>
    </source>
</reference>
<keyword evidence="2" id="KW-1185">Reference proteome</keyword>
<name>A0A9N9IBF4_9GLOM</name>
<evidence type="ECO:0000313" key="1">
    <source>
        <dbReference type="EMBL" id="CAG8729863.1"/>
    </source>
</evidence>
<dbReference type="AlphaFoldDB" id="A0A9N9IBF4"/>
<gene>
    <name evidence="1" type="ORF">FCALED_LOCUS14913</name>
</gene>
<dbReference type="EMBL" id="CAJVPQ010012016">
    <property type="protein sequence ID" value="CAG8729863.1"/>
    <property type="molecule type" value="Genomic_DNA"/>
</dbReference>
<comment type="caution">
    <text evidence="1">The sequence shown here is derived from an EMBL/GenBank/DDBJ whole genome shotgun (WGS) entry which is preliminary data.</text>
</comment>
<dbReference type="Proteomes" id="UP000789570">
    <property type="component" value="Unassembled WGS sequence"/>
</dbReference>
<evidence type="ECO:0000313" key="2">
    <source>
        <dbReference type="Proteomes" id="UP000789570"/>
    </source>
</evidence>
<sequence length="229" mass="27265">MKKNKEKEANHISELRNRPDKIQSIFDDFFQNIHNVIIDGFSCDDEVLMIDNDHYQSDKVTRLAGIEKKRRRYDQFRRDEVLEQESSSSGNEENSHQPKRFKLPDVVINSLIGFISLILKNVNSQRFKEFPSTIYMARKLLEVRKKSKSYADLGFKCNYVEFLNYLMQNQCEFCGSELLIKVSVVNGYIWRPKMLYPIPCLKTQIFTMYKRLGFEQLLRKWVDRDVRPE</sequence>
<proteinExistence type="predicted"/>
<dbReference type="OrthoDB" id="2382535at2759"/>
<accession>A0A9N9IBF4</accession>
<feature type="non-terminal residue" evidence="1">
    <location>
        <position position="1"/>
    </location>
</feature>
<organism evidence="1 2">
    <name type="scientific">Funneliformis caledonium</name>
    <dbReference type="NCBI Taxonomy" id="1117310"/>
    <lineage>
        <taxon>Eukaryota</taxon>
        <taxon>Fungi</taxon>
        <taxon>Fungi incertae sedis</taxon>
        <taxon>Mucoromycota</taxon>
        <taxon>Glomeromycotina</taxon>
        <taxon>Glomeromycetes</taxon>
        <taxon>Glomerales</taxon>
        <taxon>Glomeraceae</taxon>
        <taxon>Funneliformis</taxon>
    </lineage>
</organism>